<evidence type="ECO:0000256" key="2">
    <source>
        <dbReference type="SAM" id="Phobius"/>
    </source>
</evidence>
<feature type="compositionally biased region" description="Basic and acidic residues" evidence="1">
    <location>
        <begin position="198"/>
        <end position="210"/>
    </location>
</feature>
<feature type="region of interest" description="Disordered" evidence="1">
    <location>
        <begin position="179"/>
        <end position="210"/>
    </location>
</feature>
<keyword evidence="4" id="KW-1185">Reference proteome</keyword>
<keyword evidence="2" id="KW-0472">Membrane</keyword>
<feature type="transmembrane region" description="Helical" evidence="2">
    <location>
        <begin position="48"/>
        <end position="69"/>
    </location>
</feature>
<dbReference type="InterPro" id="IPR025961">
    <property type="entry name" value="Metal_resist"/>
</dbReference>
<protein>
    <submittedName>
        <fullName evidence="3">Periplasmic heavy metal sensor</fullName>
    </submittedName>
</protein>
<dbReference type="Pfam" id="PF13801">
    <property type="entry name" value="Metal_resist"/>
    <property type="match status" value="1"/>
</dbReference>
<reference evidence="3 4" key="1">
    <citation type="journal article" date="2018" name="Antonie Van Leeuwenhoek">
        <title>Larkinella terrae sp. nov., isolated from soil on Jeju Island, South Korea.</title>
        <authorList>
            <person name="Ten L.N."/>
            <person name="Jeon J."/>
            <person name="Park S.J."/>
            <person name="Park S."/>
            <person name="Lee S.Y."/>
            <person name="Kim M.K."/>
            <person name="Jung H.Y."/>
        </authorList>
    </citation>
    <scope>NUCLEOTIDE SEQUENCE [LARGE SCALE GENOMIC DNA]</scope>
    <source>
        <strain evidence="3 4">KCTC 52001</strain>
    </source>
</reference>
<keyword evidence="2" id="KW-0812">Transmembrane</keyword>
<organism evidence="3 4">
    <name type="scientific">Larkinella terrae</name>
    <dbReference type="NCBI Taxonomy" id="2025311"/>
    <lineage>
        <taxon>Bacteria</taxon>
        <taxon>Pseudomonadati</taxon>
        <taxon>Bacteroidota</taxon>
        <taxon>Cytophagia</taxon>
        <taxon>Cytophagales</taxon>
        <taxon>Spirosomataceae</taxon>
        <taxon>Larkinella</taxon>
    </lineage>
</organism>
<dbReference type="OrthoDB" id="595025at2"/>
<dbReference type="EMBL" id="WJXZ01000014">
    <property type="protein sequence ID" value="MRS64564.1"/>
    <property type="molecule type" value="Genomic_DNA"/>
</dbReference>
<accession>A0A7K0ERX5</accession>
<sequence length="210" mass="24502">MCRWPSGRTARTRRRWKPIPARTKLLCRITNSITKPCTPMNDRNKVRMLIGIIIALVLLNAGLLSWMWLAPKGPQWDRHGDGRSYLSKTLGFSEEQRTQYRAMRQRHFKEIKPLLDSMLQERKRFFGQVGDTTLTEAVLTEQARKIEEKSVRLNVLTLLHFQKVSALCTPEQRKKLKQVLAERPGFGPFGRSGWQGRHRPDSTRRDHSEK</sequence>
<dbReference type="AlphaFoldDB" id="A0A7K0ERX5"/>
<dbReference type="Gene3D" id="1.20.120.1490">
    <property type="match status" value="1"/>
</dbReference>
<dbReference type="Proteomes" id="UP000441754">
    <property type="component" value="Unassembled WGS sequence"/>
</dbReference>
<name>A0A7K0ERX5_9BACT</name>
<gene>
    <name evidence="3" type="ORF">GJJ30_24915</name>
</gene>
<keyword evidence="2" id="KW-1133">Transmembrane helix</keyword>
<evidence type="ECO:0000256" key="1">
    <source>
        <dbReference type="SAM" id="MobiDB-lite"/>
    </source>
</evidence>
<evidence type="ECO:0000313" key="4">
    <source>
        <dbReference type="Proteomes" id="UP000441754"/>
    </source>
</evidence>
<evidence type="ECO:0000313" key="3">
    <source>
        <dbReference type="EMBL" id="MRS64564.1"/>
    </source>
</evidence>
<proteinExistence type="predicted"/>
<comment type="caution">
    <text evidence="3">The sequence shown here is derived from an EMBL/GenBank/DDBJ whole genome shotgun (WGS) entry which is preliminary data.</text>
</comment>